<protein>
    <submittedName>
        <fullName evidence="1">Uncharacterized protein</fullName>
    </submittedName>
</protein>
<accession>Q22HL2</accession>
<reference evidence="2" key="1">
    <citation type="journal article" date="2006" name="PLoS Biol.">
        <title>Macronuclear genome sequence of the ciliate Tetrahymena thermophila, a model eukaryote.</title>
        <authorList>
            <person name="Eisen J.A."/>
            <person name="Coyne R.S."/>
            <person name="Wu M."/>
            <person name="Wu D."/>
            <person name="Thiagarajan M."/>
            <person name="Wortman J.R."/>
            <person name="Badger J.H."/>
            <person name="Ren Q."/>
            <person name="Amedeo P."/>
            <person name="Jones K.M."/>
            <person name="Tallon L.J."/>
            <person name="Delcher A.L."/>
            <person name="Salzberg S.L."/>
            <person name="Silva J.C."/>
            <person name="Haas B.J."/>
            <person name="Majoros W.H."/>
            <person name="Farzad M."/>
            <person name="Carlton J.M."/>
            <person name="Smith R.K. Jr."/>
            <person name="Garg J."/>
            <person name="Pearlman R.E."/>
            <person name="Karrer K.M."/>
            <person name="Sun L."/>
            <person name="Manning G."/>
            <person name="Elde N.C."/>
            <person name="Turkewitz A.P."/>
            <person name="Asai D.J."/>
            <person name="Wilkes D.E."/>
            <person name="Wang Y."/>
            <person name="Cai H."/>
            <person name="Collins K."/>
            <person name="Stewart B.A."/>
            <person name="Lee S.R."/>
            <person name="Wilamowska K."/>
            <person name="Weinberg Z."/>
            <person name="Ruzzo W.L."/>
            <person name="Wloga D."/>
            <person name="Gaertig J."/>
            <person name="Frankel J."/>
            <person name="Tsao C.-C."/>
            <person name="Gorovsky M.A."/>
            <person name="Keeling P.J."/>
            <person name="Waller R.F."/>
            <person name="Patron N.J."/>
            <person name="Cherry J.M."/>
            <person name="Stover N.A."/>
            <person name="Krieger C.J."/>
            <person name="del Toro C."/>
            <person name="Ryder H.F."/>
            <person name="Williamson S.C."/>
            <person name="Barbeau R.A."/>
            <person name="Hamilton E.P."/>
            <person name="Orias E."/>
        </authorList>
    </citation>
    <scope>NUCLEOTIDE SEQUENCE [LARGE SCALE GENOMIC DNA]</scope>
    <source>
        <strain evidence="2">SB210</strain>
    </source>
</reference>
<name>Q22HL2_TETTS</name>
<dbReference type="GeneID" id="7846548"/>
<dbReference type="KEGG" id="tet:TTHERM_00636910"/>
<dbReference type="AlphaFoldDB" id="Q22HL2"/>
<dbReference type="HOGENOM" id="CLU_1986063_0_0_1"/>
<dbReference type="EMBL" id="GG662588">
    <property type="protein sequence ID" value="EAR84689.2"/>
    <property type="molecule type" value="Genomic_DNA"/>
</dbReference>
<proteinExistence type="predicted"/>
<evidence type="ECO:0000313" key="1">
    <source>
        <dbReference type="EMBL" id="EAR84689.2"/>
    </source>
</evidence>
<keyword evidence="2" id="KW-1185">Reference proteome</keyword>
<dbReference type="Proteomes" id="UP000009168">
    <property type="component" value="Unassembled WGS sequence"/>
</dbReference>
<gene>
    <name evidence="1" type="ORF">TTHERM_00636910</name>
</gene>
<dbReference type="InParanoid" id="Q22HL2"/>
<sequence length="127" mass="14741">MGCANGKNLRKKQKEQTMDADPLIQQITSFKNEIQILRTCLFQVLNLQPKEISTFDEDIKYIQEQTNEKNISNLQDLIICYQINIIKRKNQIQSLILSSAIQSGSEQVLHQKLVSACKKKKKQFQMK</sequence>
<dbReference type="RefSeq" id="XP_001032352.2">
    <property type="nucleotide sequence ID" value="XM_001032352.3"/>
</dbReference>
<organism evidence="1 2">
    <name type="scientific">Tetrahymena thermophila (strain SB210)</name>
    <dbReference type="NCBI Taxonomy" id="312017"/>
    <lineage>
        <taxon>Eukaryota</taxon>
        <taxon>Sar</taxon>
        <taxon>Alveolata</taxon>
        <taxon>Ciliophora</taxon>
        <taxon>Intramacronucleata</taxon>
        <taxon>Oligohymenophorea</taxon>
        <taxon>Hymenostomatida</taxon>
        <taxon>Tetrahymenina</taxon>
        <taxon>Tetrahymenidae</taxon>
        <taxon>Tetrahymena</taxon>
    </lineage>
</organism>
<evidence type="ECO:0000313" key="2">
    <source>
        <dbReference type="Proteomes" id="UP000009168"/>
    </source>
</evidence>